<reference evidence="2 3" key="1">
    <citation type="journal article" date="2018" name="Front. Plant Sci.">
        <title>Red Clover (Trifolium pratense) and Zigzag Clover (T. medium) - A Picture of Genomic Similarities and Differences.</title>
        <authorList>
            <person name="Dluhosova J."/>
            <person name="Istvanek J."/>
            <person name="Nedelnik J."/>
            <person name="Repkova J."/>
        </authorList>
    </citation>
    <scope>NUCLEOTIDE SEQUENCE [LARGE SCALE GENOMIC DNA]</scope>
    <source>
        <strain evidence="3">cv. 10/8</strain>
        <tissue evidence="2">Leaf</tissue>
    </source>
</reference>
<accession>A0A392QSW8</accession>
<dbReference type="InterPro" id="IPR013785">
    <property type="entry name" value="Aldolase_TIM"/>
</dbReference>
<proteinExistence type="predicted"/>
<keyword evidence="1" id="KW-0472">Membrane</keyword>
<dbReference type="GO" id="GO:0051213">
    <property type="term" value="F:dioxygenase activity"/>
    <property type="evidence" value="ECO:0007669"/>
    <property type="project" value="UniProtKB-KW"/>
</dbReference>
<keyword evidence="1" id="KW-1133">Transmembrane helix</keyword>
<protein>
    <submittedName>
        <fullName evidence="2">2-nitropropane dioxygenase-like protein</fullName>
    </submittedName>
</protein>
<dbReference type="Proteomes" id="UP000265520">
    <property type="component" value="Unassembled WGS sequence"/>
</dbReference>
<keyword evidence="2" id="KW-0560">Oxidoreductase</keyword>
<evidence type="ECO:0000256" key="1">
    <source>
        <dbReference type="SAM" id="Phobius"/>
    </source>
</evidence>
<sequence>VGSVESAKQAIDAGADGIIIQGREAGGHVIGQVCMLVNVLLYAYVFQYRSIKHRHNHGTDTIKV</sequence>
<dbReference type="SUPFAM" id="SSF51412">
    <property type="entry name" value="Inosine monophosphate dehydrogenase (IMPDH)"/>
    <property type="match status" value="1"/>
</dbReference>
<keyword evidence="3" id="KW-1185">Reference proteome</keyword>
<evidence type="ECO:0000313" key="3">
    <source>
        <dbReference type="Proteomes" id="UP000265520"/>
    </source>
</evidence>
<name>A0A392QSW8_9FABA</name>
<keyword evidence="1" id="KW-0812">Transmembrane</keyword>
<dbReference type="EMBL" id="LXQA010158952">
    <property type="protein sequence ID" value="MCI27378.1"/>
    <property type="molecule type" value="Genomic_DNA"/>
</dbReference>
<keyword evidence="2" id="KW-0223">Dioxygenase</keyword>
<evidence type="ECO:0000313" key="2">
    <source>
        <dbReference type="EMBL" id="MCI27378.1"/>
    </source>
</evidence>
<comment type="caution">
    <text evidence="2">The sequence shown here is derived from an EMBL/GenBank/DDBJ whole genome shotgun (WGS) entry which is preliminary data.</text>
</comment>
<dbReference type="Gene3D" id="3.20.20.70">
    <property type="entry name" value="Aldolase class I"/>
    <property type="match status" value="1"/>
</dbReference>
<feature type="transmembrane region" description="Helical" evidence="1">
    <location>
        <begin position="29"/>
        <end position="46"/>
    </location>
</feature>
<dbReference type="AlphaFoldDB" id="A0A392QSW8"/>
<feature type="non-terminal residue" evidence="2">
    <location>
        <position position="1"/>
    </location>
</feature>
<organism evidence="2 3">
    <name type="scientific">Trifolium medium</name>
    <dbReference type="NCBI Taxonomy" id="97028"/>
    <lineage>
        <taxon>Eukaryota</taxon>
        <taxon>Viridiplantae</taxon>
        <taxon>Streptophyta</taxon>
        <taxon>Embryophyta</taxon>
        <taxon>Tracheophyta</taxon>
        <taxon>Spermatophyta</taxon>
        <taxon>Magnoliopsida</taxon>
        <taxon>eudicotyledons</taxon>
        <taxon>Gunneridae</taxon>
        <taxon>Pentapetalae</taxon>
        <taxon>rosids</taxon>
        <taxon>fabids</taxon>
        <taxon>Fabales</taxon>
        <taxon>Fabaceae</taxon>
        <taxon>Papilionoideae</taxon>
        <taxon>50 kb inversion clade</taxon>
        <taxon>NPAAA clade</taxon>
        <taxon>Hologalegina</taxon>
        <taxon>IRL clade</taxon>
        <taxon>Trifolieae</taxon>
        <taxon>Trifolium</taxon>
    </lineage>
</organism>